<dbReference type="PANTHER" id="PTHR43162">
    <property type="match status" value="1"/>
</dbReference>
<dbReference type="Proteomes" id="UP000254939">
    <property type="component" value="Unassembled WGS sequence"/>
</dbReference>
<dbReference type="RefSeq" id="WP_114714379.1">
    <property type="nucleotide sequence ID" value="NZ_KZ857261.1"/>
</dbReference>
<gene>
    <name evidence="2" type="ORF">B5K06_19615</name>
</gene>
<dbReference type="InterPro" id="IPR008030">
    <property type="entry name" value="NmrA-like"/>
</dbReference>
<dbReference type="Pfam" id="PF05368">
    <property type="entry name" value="NmrA"/>
    <property type="match status" value="1"/>
</dbReference>
<dbReference type="InterPro" id="IPR051604">
    <property type="entry name" value="Ergot_Alk_Oxidoreductase"/>
</dbReference>
<comment type="caution">
    <text evidence="2">The sequence shown here is derived from an EMBL/GenBank/DDBJ whole genome shotgun (WGS) entry which is preliminary data.</text>
</comment>
<sequence>MTTQSSQNSPILVTGAAGDVGAVGRNVTEMLLAKGHKVRALVRREDERAEALRRLGAEVVQGDLTDLASMHRAIEGTKRIYFGMSISAAYLEATINTAAVARHHGVEAFVNMSQMTVSQMSITETTDSPQHRLHWLAEQALAWSGLPVVTVRPTAFLEGFFLRLAADSVRERGELALPLGSSKTSPIAAADVARAVAVILDDPATHIGKIYNLTGYESADLDHYARSFSEALGRPIRHRDIPLPAWIDALKNAGVPLHLASHLAVMADLHKQGSYDRMTDDLFQLIGRAPVSMQEFVKHHASAFTRGDAGG</sequence>
<evidence type="ECO:0000313" key="3">
    <source>
        <dbReference type="Proteomes" id="UP000254939"/>
    </source>
</evidence>
<evidence type="ECO:0000259" key="1">
    <source>
        <dbReference type="Pfam" id="PF05368"/>
    </source>
</evidence>
<evidence type="ECO:0000313" key="2">
    <source>
        <dbReference type="EMBL" id="RDJ08769.1"/>
    </source>
</evidence>
<dbReference type="Gene3D" id="3.40.50.720">
    <property type="entry name" value="NAD(P)-binding Rossmann-like Domain"/>
    <property type="match status" value="1"/>
</dbReference>
<dbReference type="EMBL" id="NAAC01000018">
    <property type="protein sequence ID" value="RDJ08769.1"/>
    <property type="molecule type" value="Genomic_DNA"/>
</dbReference>
<name>A0A370KKS3_9HYPH</name>
<dbReference type="SUPFAM" id="SSF51735">
    <property type="entry name" value="NAD(P)-binding Rossmann-fold domains"/>
    <property type="match status" value="1"/>
</dbReference>
<dbReference type="AlphaFoldDB" id="A0A370KKS3"/>
<dbReference type="InterPro" id="IPR036291">
    <property type="entry name" value="NAD(P)-bd_dom_sf"/>
</dbReference>
<dbReference type="PANTHER" id="PTHR43162:SF1">
    <property type="entry name" value="PRESTALK A DIFFERENTIATION PROTEIN A"/>
    <property type="match status" value="1"/>
</dbReference>
<dbReference type="OrthoDB" id="109735at2"/>
<proteinExistence type="predicted"/>
<feature type="domain" description="NmrA-like" evidence="1">
    <location>
        <begin position="8"/>
        <end position="273"/>
    </location>
</feature>
<organism evidence="2 3">
    <name type="scientific">Rhizobium grahamii</name>
    <dbReference type="NCBI Taxonomy" id="1120045"/>
    <lineage>
        <taxon>Bacteria</taxon>
        <taxon>Pseudomonadati</taxon>
        <taxon>Pseudomonadota</taxon>
        <taxon>Alphaproteobacteria</taxon>
        <taxon>Hyphomicrobiales</taxon>
        <taxon>Rhizobiaceae</taxon>
        <taxon>Rhizobium/Agrobacterium group</taxon>
        <taxon>Rhizobium</taxon>
    </lineage>
</organism>
<protein>
    <submittedName>
        <fullName evidence="2">Hydroxylase</fullName>
    </submittedName>
</protein>
<reference evidence="2 3" key="1">
    <citation type="submission" date="2017-03" db="EMBL/GenBank/DDBJ databases">
        <title>Genome analysis of Rhizobial strains effectives or ineffectives for nitrogen fixation isolated from bean seeds.</title>
        <authorList>
            <person name="Peralta H."/>
            <person name="Aguilar-Vera A."/>
            <person name="Mora Y."/>
            <person name="Vargas-Lagunas C."/>
            <person name="Girard L."/>
            <person name="Mora J."/>
        </authorList>
    </citation>
    <scope>NUCLEOTIDE SEQUENCE [LARGE SCALE GENOMIC DNA]</scope>
    <source>
        <strain evidence="2 3">CCGM3</strain>
    </source>
</reference>
<accession>A0A370KKS3</accession>